<evidence type="ECO:0000313" key="3">
    <source>
        <dbReference type="RefSeq" id="XP_033573636.1"/>
    </source>
</evidence>
<dbReference type="EMBL" id="MU003706">
    <property type="protein sequence ID" value="KAF2806672.1"/>
    <property type="molecule type" value="Genomic_DNA"/>
</dbReference>
<dbReference type="RefSeq" id="XP_033573636.1">
    <property type="nucleotide sequence ID" value="XM_033726615.1"/>
</dbReference>
<protein>
    <submittedName>
        <fullName evidence="1 3">Uncharacterized protein</fullName>
    </submittedName>
</protein>
<dbReference type="Proteomes" id="UP000504636">
    <property type="component" value="Unplaced"/>
</dbReference>
<keyword evidence="2" id="KW-1185">Reference proteome</keyword>
<evidence type="ECO:0000313" key="2">
    <source>
        <dbReference type="Proteomes" id="UP000504636"/>
    </source>
</evidence>
<accession>A0A6A6YCX8</accession>
<reference evidence="3" key="3">
    <citation type="submission" date="2025-04" db="UniProtKB">
        <authorList>
            <consortium name="RefSeq"/>
        </authorList>
    </citation>
    <scope>IDENTIFICATION</scope>
    <source>
        <strain evidence="3">CBS 304.34</strain>
    </source>
</reference>
<evidence type="ECO:0000313" key="1">
    <source>
        <dbReference type="EMBL" id="KAF2806672.1"/>
    </source>
</evidence>
<sequence>MAILGMRTPTFVQRHVNITCLASLTSSPFISPSQTYLHIYFLHLIPHPLTSSSLFYTDHNHQLAPSPPLPNPSSTHPLPIPYPLPTTPAPSRLPLQGCYRLLMPALSRPIAPSCPPSQHSPWSDRRIHPIPHGVKGIPQKSAQRNSTVASVSQPSQPAIMRARELRVGVGV</sequence>
<gene>
    <name evidence="1 3" type="ORF">BDZ99DRAFT_537437</name>
</gene>
<dbReference type="GeneID" id="54467508"/>
<reference evidence="1 3" key="1">
    <citation type="journal article" date="2020" name="Stud. Mycol.">
        <title>101 Dothideomycetes genomes: a test case for predicting lifestyles and emergence of pathogens.</title>
        <authorList>
            <person name="Haridas S."/>
            <person name="Albert R."/>
            <person name="Binder M."/>
            <person name="Bloem J."/>
            <person name="Labutti K."/>
            <person name="Salamov A."/>
            <person name="Andreopoulos B."/>
            <person name="Baker S."/>
            <person name="Barry K."/>
            <person name="Bills G."/>
            <person name="Bluhm B."/>
            <person name="Cannon C."/>
            <person name="Castanera R."/>
            <person name="Culley D."/>
            <person name="Daum C."/>
            <person name="Ezra D."/>
            <person name="Gonzalez J."/>
            <person name="Henrissat B."/>
            <person name="Kuo A."/>
            <person name="Liang C."/>
            <person name="Lipzen A."/>
            <person name="Lutzoni F."/>
            <person name="Magnuson J."/>
            <person name="Mondo S."/>
            <person name="Nolan M."/>
            <person name="Ohm R."/>
            <person name="Pangilinan J."/>
            <person name="Park H.-J."/>
            <person name="Ramirez L."/>
            <person name="Alfaro M."/>
            <person name="Sun H."/>
            <person name="Tritt A."/>
            <person name="Yoshinaga Y."/>
            <person name="Zwiers L.-H."/>
            <person name="Turgeon B."/>
            <person name="Goodwin S."/>
            <person name="Spatafora J."/>
            <person name="Crous P."/>
            <person name="Grigoriev I."/>
        </authorList>
    </citation>
    <scope>NUCLEOTIDE SEQUENCE</scope>
    <source>
        <strain evidence="1 3">CBS 304.34</strain>
    </source>
</reference>
<reference evidence="3" key="2">
    <citation type="submission" date="2020-04" db="EMBL/GenBank/DDBJ databases">
        <authorList>
            <consortium name="NCBI Genome Project"/>
        </authorList>
    </citation>
    <scope>NUCLEOTIDE SEQUENCE</scope>
    <source>
        <strain evidence="3">CBS 304.34</strain>
    </source>
</reference>
<name>A0A6A6YCX8_9PEZI</name>
<dbReference type="AlphaFoldDB" id="A0A6A6YCX8"/>
<organism evidence="1">
    <name type="scientific">Mytilinidion resinicola</name>
    <dbReference type="NCBI Taxonomy" id="574789"/>
    <lineage>
        <taxon>Eukaryota</taxon>
        <taxon>Fungi</taxon>
        <taxon>Dikarya</taxon>
        <taxon>Ascomycota</taxon>
        <taxon>Pezizomycotina</taxon>
        <taxon>Dothideomycetes</taxon>
        <taxon>Pleosporomycetidae</taxon>
        <taxon>Mytilinidiales</taxon>
        <taxon>Mytilinidiaceae</taxon>
        <taxon>Mytilinidion</taxon>
    </lineage>
</organism>
<proteinExistence type="predicted"/>